<evidence type="ECO:0000313" key="4">
    <source>
        <dbReference type="Proteomes" id="UP000001034"/>
    </source>
</evidence>
<reference evidence="3 4" key="1">
    <citation type="journal article" date="2010" name="Virology">
        <title>A jumbo phage infecting the phytopathogen Ralstonia solanacearum defines a new lineage of the Myoviridae family.</title>
        <authorList>
            <person name="Yamada T."/>
            <person name="Satoh S."/>
            <person name="Ishikawa H."/>
            <person name="Fujiwara A."/>
            <person name="Kawasaki T."/>
            <person name="Fujie M."/>
            <person name="Ogata H."/>
        </authorList>
    </citation>
    <scope>NUCLEOTIDE SEQUENCE [LARGE SCALE GENOMIC DNA]</scope>
</reference>
<dbReference type="GeneID" id="6370034"/>
<dbReference type="Proteomes" id="UP000001034">
    <property type="component" value="Segment"/>
</dbReference>
<evidence type="ECO:0000259" key="2">
    <source>
        <dbReference type="Pfam" id="PF12571"/>
    </source>
</evidence>
<dbReference type="Gene3D" id="3.90.1340.10">
    <property type="entry name" value="Phage tail collar domain"/>
    <property type="match status" value="1"/>
</dbReference>
<feature type="domain" description="Phage tail fibre protein N-terminal" evidence="2">
    <location>
        <begin position="10"/>
        <end position="137"/>
    </location>
</feature>
<dbReference type="OrthoDB" id="3294at10239"/>
<name>B2ZY49_9CAUD</name>
<dbReference type="SUPFAM" id="SSF88874">
    <property type="entry name" value="Receptor-binding domain of short tail fibre protein gp12"/>
    <property type="match status" value="1"/>
</dbReference>
<dbReference type="RefSeq" id="YP_001950074.1">
    <property type="nucleotide sequence ID" value="NC_010811.2"/>
</dbReference>
<dbReference type="Pfam" id="PF12571">
    <property type="entry name" value="Phage_tail_fib"/>
    <property type="match status" value="1"/>
</dbReference>
<organism evidence="3 4">
    <name type="scientific">Ralstonia phage phiRSL1</name>
    <dbReference type="NCBI Taxonomy" id="1980924"/>
    <lineage>
        <taxon>Viruses</taxon>
        <taxon>Duplodnaviria</taxon>
        <taxon>Heunggongvirae</taxon>
        <taxon>Uroviricota</taxon>
        <taxon>Caudoviricetes</taxon>
        <taxon>Mieseafarmvirus</taxon>
        <taxon>Mieseafarmvirus RSL1</taxon>
    </lineage>
</organism>
<proteinExistence type="predicted"/>
<sequence>MADLSSPLLVITNAGLAAATNAQQHGIFVVINSFKIGSGYGYTPQPTDVDINGSLLYQAAPSAWQNVSGNTLNVVCTIPPDAGPWQFGEVALFMSDGTMFAKAVFNTPQTKFSSLGTNVASAYVLNCLLRLAQSTAVFQIVTPTGAPQVIDIYQWSDVAPPALMANPLTPLLAIHELSAYGEASLLEQNNASSWANVGTPYRRYLGSRAGNLNATTFPVVNASTSWVEIAASRLNTQDLTVGNRGFLLQTADGYFRSVNNVQTSGSNYRFNLNVTNDGTYNNVPLPNTPQVGSNVILYRCDVEGLNLFYDQILNPPQLVPPGTILPFAGTTIPAGYLACNAAAISRTGFASLYSVIGTTYGVGNGSTTFNLPDLRGVFVRGWDNGRGQDPGRVFGTYQGDAFRSHNHAVSDPGHAHGVYDPGHSHTWTLGTLRQSGGDTSCYVPSARYGGGEFQFTETTAAVGTGIGIYGNVTGIGTLVNGGAETTPKNVAMNYIIKY</sequence>
<dbReference type="EMBL" id="AB366653">
    <property type="protein sequence ID" value="BAG41644.1"/>
    <property type="molecule type" value="Genomic_DNA"/>
</dbReference>
<dbReference type="KEGG" id="vg:6370034"/>
<accession>B2ZY49</accession>
<protein>
    <submittedName>
        <fullName evidence="3">Phage tail collar domain protein</fullName>
    </submittedName>
</protein>
<keyword evidence="4" id="KW-1185">Reference proteome</keyword>
<dbReference type="InterPro" id="IPR011083">
    <property type="entry name" value="Phage_tail_collar_dom"/>
</dbReference>
<dbReference type="InterPro" id="IPR022225">
    <property type="entry name" value="Phage_tail_fibre_N"/>
</dbReference>
<evidence type="ECO:0000313" key="3">
    <source>
        <dbReference type="EMBL" id="BAG41644.1"/>
    </source>
</evidence>
<evidence type="ECO:0000259" key="1">
    <source>
        <dbReference type="Pfam" id="PF07484"/>
    </source>
</evidence>
<dbReference type="Pfam" id="PF07484">
    <property type="entry name" value="Collar"/>
    <property type="match status" value="1"/>
</dbReference>
<dbReference type="InterPro" id="IPR037053">
    <property type="entry name" value="Phage_tail_collar_dom_sf"/>
</dbReference>
<feature type="domain" description="Phage tail collar" evidence="1">
    <location>
        <begin position="322"/>
        <end position="379"/>
    </location>
</feature>